<protein>
    <submittedName>
        <fullName evidence="2">Type IV pilus assembly PilZ</fullName>
    </submittedName>
</protein>
<dbReference type="STRING" id="96561.Dole_2686"/>
<accession>A8ZXB0</accession>
<proteinExistence type="predicted"/>
<dbReference type="eggNOG" id="COG0515">
    <property type="taxonomic scope" value="Bacteria"/>
</dbReference>
<reference evidence="2 3" key="1">
    <citation type="submission" date="2007-10" db="EMBL/GenBank/DDBJ databases">
        <title>Complete sequence of Desulfococcus oleovorans Hxd3.</title>
        <authorList>
            <consortium name="US DOE Joint Genome Institute"/>
            <person name="Copeland A."/>
            <person name="Lucas S."/>
            <person name="Lapidus A."/>
            <person name="Barry K."/>
            <person name="Glavina del Rio T."/>
            <person name="Dalin E."/>
            <person name="Tice H."/>
            <person name="Pitluck S."/>
            <person name="Kiss H."/>
            <person name="Brettin T."/>
            <person name="Bruce D."/>
            <person name="Detter J.C."/>
            <person name="Han C."/>
            <person name="Schmutz J."/>
            <person name="Larimer F."/>
            <person name="Land M."/>
            <person name="Hauser L."/>
            <person name="Kyrpides N."/>
            <person name="Kim E."/>
            <person name="Wawrik B."/>
            <person name="Richardson P."/>
        </authorList>
    </citation>
    <scope>NUCLEOTIDE SEQUENCE [LARGE SCALE GENOMIC DNA]</scope>
    <source>
        <strain evidence="3">DSM 6200 / JCM 39069 / Hxd3</strain>
    </source>
</reference>
<name>A8ZXB0_DESOH</name>
<evidence type="ECO:0000313" key="2">
    <source>
        <dbReference type="EMBL" id="ABW68489.1"/>
    </source>
</evidence>
<gene>
    <name evidence="2" type="ordered locus">Dole_2686</name>
</gene>
<keyword evidence="3" id="KW-1185">Reference proteome</keyword>
<evidence type="ECO:0000256" key="1">
    <source>
        <dbReference type="SAM" id="MobiDB-lite"/>
    </source>
</evidence>
<feature type="region of interest" description="Disordered" evidence="1">
    <location>
        <begin position="709"/>
        <end position="733"/>
    </location>
</feature>
<dbReference type="AlphaFoldDB" id="A8ZXB0"/>
<dbReference type="Proteomes" id="UP000008561">
    <property type="component" value="Chromosome"/>
</dbReference>
<dbReference type="KEGG" id="dol:Dole_2686"/>
<dbReference type="HOGENOM" id="CLU_401036_0_0_7"/>
<organism evidence="2 3">
    <name type="scientific">Desulfosudis oleivorans (strain DSM 6200 / JCM 39069 / Hxd3)</name>
    <name type="common">Desulfococcus oleovorans</name>
    <dbReference type="NCBI Taxonomy" id="96561"/>
    <lineage>
        <taxon>Bacteria</taxon>
        <taxon>Pseudomonadati</taxon>
        <taxon>Thermodesulfobacteriota</taxon>
        <taxon>Desulfobacteria</taxon>
        <taxon>Desulfobacterales</taxon>
        <taxon>Desulfosudaceae</taxon>
        <taxon>Desulfosudis</taxon>
    </lineage>
</organism>
<dbReference type="RefSeq" id="WP_012176100.1">
    <property type="nucleotide sequence ID" value="NC_009943.1"/>
</dbReference>
<evidence type="ECO:0000313" key="3">
    <source>
        <dbReference type="Proteomes" id="UP000008561"/>
    </source>
</evidence>
<dbReference type="OrthoDB" id="5389280at2"/>
<dbReference type="EMBL" id="CP000859">
    <property type="protein sequence ID" value="ABW68489.1"/>
    <property type="molecule type" value="Genomic_DNA"/>
</dbReference>
<sequence>MDAPGKRHIIYKPIHSGNAKKVKVFPNPSATSRLKVAPGSRLINLNEKTDATTGKKSGKVKYLIDRLNYINFQDETILINFHHKKYDHKVTKHVLPMPCKDARLECTWTDISDLVPVFRNYRLEEVLIPDNNKVLMVKPEIISASRRRIIMKLPRQYQEVNKRRVKRYDCHGIDVRMVQNSVVYRGELLDFSTMAFHIRLISKISPTFKWINPDVKVNIILRSGKDTIYSGECLIFKQTGDKEYRDIVLEPLNFEIQRFKPREYRSARQQLVPSPDAVIRHPLTGKDVQLKIHDMSGSGFSVEEHEEDAVLLPGLVTPETTLKFASNFVLRCRGQVIYSIPEEDDQHGVKCGITILDMAINDHMNLLAILGQAEDGNSYLCDSVNMDLLWEFFFRNGIIYSDSYELVHEHKDQVKRTYENLYTQNPHIARHFIYQDKGMILGHLAMLRFYERSWILCLHSSQNTIPQLSQKLSLLNQAARYVYESYSFASAHLDYLVSYYDSNDKFAISVFGSIARNTQSPKGCSIDSLAYFRHRREEHKDCVLPEGYYLASTTHEDLAVLESFYEHKSGGLMMQAFDLVSGSSNIRKLSNEYLQLGFQRKRYLFSLKTKDQIKAVLMINSSDIGLNMADLTSCIKIFITDHRALPAPAIHASLARICKNLKKKSMPVFIYPSNYAGEIGLSYEQTFNLWVLDTQYTDQFAKQVKSLVRNAEEKNSPPKAPARQRPVSQSEAR</sequence>